<keyword evidence="2" id="KW-1185">Reference proteome</keyword>
<evidence type="ECO:0000313" key="2">
    <source>
        <dbReference type="Proteomes" id="UP000011185"/>
    </source>
</evidence>
<evidence type="ECO:0000313" key="1">
    <source>
        <dbReference type="EMBL" id="ELQ76628.1"/>
    </source>
</evidence>
<name>L7JYT9_TRAHO</name>
<dbReference type="VEuPathDB" id="MicrosporidiaDB:THOM_0344"/>
<organism evidence="1 2">
    <name type="scientific">Trachipleistophora hominis</name>
    <name type="common">Microsporidian parasite</name>
    <dbReference type="NCBI Taxonomy" id="72359"/>
    <lineage>
        <taxon>Eukaryota</taxon>
        <taxon>Fungi</taxon>
        <taxon>Fungi incertae sedis</taxon>
        <taxon>Microsporidia</taxon>
        <taxon>Pleistophoridae</taxon>
        <taxon>Trachipleistophora</taxon>
    </lineage>
</organism>
<dbReference type="InParanoid" id="L7JYT9"/>
<gene>
    <name evidence="1" type="ORF">THOM_0344</name>
</gene>
<reference evidence="1 2" key="1">
    <citation type="journal article" date="2012" name="PLoS Pathog.">
        <title>The genome of the obligate intracellular parasite Trachipleistophora hominis: new insights into microsporidian genome dynamics and reductive evolution.</title>
        <authorList>
            <person name="Heinz E."/>
            <person name="Williams T.A."/>
            <person name="Nakjang S."/>
            <person name="Noel C.J."/>
            <person name="Swan D.C."/>
            <person name="Goldberg A.V."/>
            <person name="Harris S.R."/>
            <person name="Weinmaier T."/>
            <person name="Markert S."/>
            <person name="Becher D."/>
            <person name="Bernhardt J."/>
            <person name="Dagan T."/>
            <person name="Hacker C."/>
            <person name="Lucocq J.M."/>
            <person name="Schweder T."/>
            <person name="Rattei T."/>
            <person name="Hall N."/>
            <person name="Hirt R.P."/>
            <person name="Embley T.M."/>
        </authorList>
    </citation>
    <scope>NUCLEOTIDE SEQUENCE [LARGE SCALE GENOMIC DNA]</scope>
</reference>
<dbReference type="HOGENOM" id="CLU_3175705_0_0_1"/>
<protein>
    <submittedName>
        <fullName evidence="1">Uncharacterized protein</fullName>
    </submittedName>
</protein>
<dbReference type="AlphaFoldDB" id="L7JYT9"/>
<accession>L7JYT9</accession>
<dbReference type="EMBL" id="JH993832">
    <property type="protein sequence ID" value="ELQ76628.1"/>
    <property type="molecule type" value="Genomic_DNA"/>
</dbReference>
<proteinExistence type="predicted"/>
<sequence>MNQRPMAMVSPSEPEECVRLSEVCGGNKYTSEKNMLIATYTIVNACM</sequence>
<dbReference type="Proteomes" id="UP000011185">
    <property type="component" value="Unassembled WGS sequence"/>
</dbReference>